<keyword evidence="1" id="KW-0732">Signal</keyword>
<evidence type="ECO:0000313" key="2">
    <source>
        <dbReference type="EMBL" id="HGG00088.1"/>
    </source>
</evidence>
<evidence type="ECO:0000256" key="1">
    <source>
        <dbReference type="SAM" id="SignalP"/>
    </source>
</evidence>
<dbReference type="AlphaFoldDB" id="A0A7C3ZUU5"/>
<feature type="chain" id="PRO_5027579312" description="DUF1795 domain-containing protein" evidence="1">
    <location>
        <begin position="26"/>
        <end position="185"/>
    </location>
</feature>
<organism evidence="2">
    <name type="scientific">Planktothricoides sp. SpSt-374</name>
    <dbReference type="NCBI Taxonomy" id="2282167"/>
    <lineage>
        <taxon>Bacteria</taxon>
        <taxon>Bacillati</taxon>
        <taxon>Cyanobacteriota</taxon>
        <taxon>Cyanophyceae</taxon>
        <taxon>Oscillatoriophycideae</taxon>
        <taxon>Oscillatoriales</taxon>
        <taxon>Oscillatoriaceae</taxon>
        <taxon>Planktothricoides</taxon>
    </lineage>
</organism>
<feature type="signal peptide" evidence="1">
    <location>
        <begin position="1"/>
        <end position="25"/>
    </location>
</feature>
<gene>
    <name evidence="2" type="ORF">ENR15_05345</name>
</gene>
<accession>A0A7C3ZUU5</accession>
<dbReference type="EMBL" id="DSPX01000048">
    <property type="protein sequence ID" value="HGG00088.1"/>
    <property type="molecule type" value="Genomic_DNA"/>
</dbReference>
<reference evidence="2" key="1">
    <citation type="journal article" date="2020" name="mSystems">
        <title>Genome- and Community-Level Interaction Insights into Carbon Utilization and Element Cycling Functions of Hydrothermarchaeota in Hydrothermal Sediment.</title>
        <authorList>
            <person name="Zhou Z."/>
            <person name="Liu Y."/>
            <person name="Xu W."/>
            <person name="Pan J."/>
            <person name="Luo Z.H."/>
            <person name="Li M."/>
        </authorList>
    </citation>
    <scope>NUCLEOTIDE SEQUENCE [LARGE SCALE GENOMIC DNA]</scope>
    <source>
        <strain evidence="2">SpSt-374</strain>
    </source>
</reference>
<name>A0A7C3ZUU5_9CYAN</name>
<proteinExistence type="predicted"/>
<protein>
    <recommendedName>
        <fullName evidence="3">DUF1795 domain-containing protein</fullName>
    </recommendedName>
</protein>
<evidence type="ECO:0008006" key="3">
    <source>
        <dbReference type="Google" id="ProtNLM"/>
    </source>
</evidence>
<sequence>MKRTITAAITAVALIVGFSGIPATAAPLPSNRVASAPLLAQAGWQQFSSTNGKFQVQLPSQPQQEQASDEIEGQKVDLHQFFSRNDAGGYLIVYADLPNSYTQKGSATVLEEMGSVMLMSMGAEVLEQRKQNISLSGNPGLEYRYEAAEGVFVMRLYLVRSRMYLLIGESEANNINQFLSSFQLL</sequence>
<comment type="caution">
    <text evidence="2">The sequence shown here is derived from an EMBL/GenBank/DDBJ whole genome shotgun (WGS) entry which is preliminary data.</text>
</comment>